<dbReference type="Proteomes" id="UP001152797">
    <property type="component" value="Unassembled WGS sequence"/>
</dbReference>
<protein>
    <submittedName>
        <fullName evidence="4">Fucoxanthin-chlorophyll a-c binding protein C, chloroplastic</fullName>
    </submittedName>
</protein>
<sequence length="1590" mass="175100">MAVDPDQDDRAFIAEHMDADLQFILSETGVSLHRQAAIARRYGTLRKFNAIGDDRAQLRVACLQDFAIPQDTPENRAEVAAIVAAWETAKEFVAKEVELRAEAKVLGQPKILQSHERQSMIRAVERIHGTLGESETPSSDYLALKAEETELNEPSASPLDEIISKRDNASSTIQSSVDTSGHLRVTRTKNRAKMPSNTEEYRKIMRHKLRKEAMRLVVNEGYTLANALRAVTKDADLKEAFFTTPVALRAAASEAPQNKWPRFNSKGSFASGKSNAQGSKGKGKSGKSKGKDQRLAGLQLAWRTPDGRDLCFAYNSGSCDNSCNRVGCDVPAASTGSHPKVAEPPEVKVMYLFAGKRRQSDVASFLQQAHDEGRIRLTLKEYDLELSPDHDLTDLSIWEDIWNTLKEGDWLLLVSPPCNTFSRARFHFLESPGPRPLRNFIWPRGFPWLSHHHKAVVEEANLFVDRCIAACVTCHAAGGKFIIEHPEDLGLVKGERPGSIWQWPEILDLIPSCNANSFAIQQCHFGALTPKPTRFLSTFEFQDDRCHFGLPRLDKLGAYKGPLPKSCGHHHKHKLLGKTANKWNTSPSASYPPGLCRFLADLVLNATASYGRGKANQPQQVAGTPGPQQVAGTSGQRDSGKGGSSSSKGSNFGQSNNGIGESLPKENTPCNSGSGGSSSAPLDGTSKNCAVDLTGFSDGTSKKCAVDLTGDDSKVGELDADECVAEAFDMEACCNFGPPIKVEWDGKTHDFVDGFGMCSPTRWAPQSRGHGRKAHMKVLAAETYRCLHAAVMGAIKDVRREAFKLVTGKLQASPFSSELLHKVRSQIASQLRDPTEAMVVDSGQPFLLRLLSQWLEVFEDPDAACLVNTTDSFATGVNVGVDDPLPRTPQVFPPKVKHRKLDGTEFNPIADNYVSGQLSAKELEEKFREEEALGRMEPSKMSVLRARYGDRLRVAAMAAISKPDGGVRPLHDATHSVMVNHATKYRDQLQCPGPAEVAAVVREAVETREAVFCVSADIRAAHRLVKLREEDWPYVCCRADSLSEVVWINKVGTFGVSSAPYWWSKLFALIGRFVGHVMQTAAYWHLVYVDDLHGALTGPLKFELLWVWLNQVGITDKRGLWLLNWIRALEEKRYVVPAREFSEFLGRLGFVAQLLTWLKPHLSPLFAWSAVASPGLVGRLPDTVILTLHYIAAEMSGETFLISAKRPVPYLFKPDGGGAQWASTSAELLASLCALVAFGWLSPTTARRTVALALSAGTDNMANEFLSSKRATTKWPLMLINMQLSALLARARLSLNLKWRPREENVEADQLTNEQFDAFSLEARVHVVFEDLDLSLVEALWRTKSQFDAARQEAKASDKTAAPGRKRKYDKTPTSPPMKKGEITDSAESSHFADVSHSFDAVLVHAHRFEVAHPPRPLFLGLWRVIPALKTSPPSPPMKKGEITDSAESSHFADVSHSFDAVLVHVTGPLRAEIRQISLERDRAPTCAHAVRSSRGWVPESQFPACVFTGPIAGILAPRSSRALPQRKDAGMRRLNADNISKSELKLQQLEPHIARLGWNLEMVRADVDMIILNGLPPVAPPPFRPPPGL</sequence>
<feature type="compositionally biased region" description="Polar residues" evidence="1">
    <location>
        <begin position="668"/>
        <end position="684"/>
    </location>
</feature>
<dbReference type="InterPro" id="IPR052055">
    <property type="entry name" value="Hepadnavirus_pol/RT"/>
</dbReference>
<feature type="compositionally biased region" description="Polar residues" evidence="1">
    <location>
        <begin position="616"/>
        <end position="633"/>
    </location>
</feature>
<evidence type="ECO:0000313" key="5">
    <source>
        <dbReference type="Proteomes" id="UP001152797"/>
    </source>
</evidence>
<dbReference type="PANTHER" id="PTHR33050:SF7">
    <property type="entry name" value="RIBONUCLEASE H"/>
    <property type="match status" value="1"/>
</dbReference>
<evidence type="ECO:0000313" key="4">
    <source>
        <dbReference type="EMBL" id="CAL4762520.1"/>
    </source>
</evidence>
<reference evidence="2" key="1">
    <citation type="submission" date="2022-10" db="EMBL/GenBank/DDBJ databases">
        <authorList>
            <person name="Chen Y."/>
            <person name="Dougan E. K."/>
            <person name="Chan C."/>
            <person name="Rhodes N."/>
            <person name="Thang M."/>
        </authorList>
    </citation>
    <scope>NUCLEOTIDE SEQUENCE</scope>
</reference>
<feature type="compositionally biased region" description="Low complexity" evidence="1">
    <location>
        <begin position="644"/>
        <end position="658"/>
    </location>
</feature>
<reference evidence="3" key="2">
    <citation type="submission" date="2024-04" db="EMBL/GenBank/DDBJ databases">
        <authorList>
            <person name="Chen Y."/>
            <person name="Shah S."/>
            <person name="Dougan E. K."/>
            <person name="Thang M."/>
            <person name="Chan C."/>
        </authorList>
    </citation>
    <scope>NUCLEOTIDE SEQUENCE [LARGE SCALE GENOMIC DNA]</scope>
</reference>
<feature type="region of interest" description="Disordered" evidence="1">
    <location>
        <begin position="614"/>
        <end position="684"/>
    </location>
</feature>
<proteinExistence type="predicted"/>
<dbReference type="EMBL" id="CAMXCT010000188">
    <property type="protein sequence ID" value="CAI3975208.1"/>
    <property type="molecule type" value="Genomic_DNA"/>
</dbReference>
<keyword evidence="5" id="KW-1185">Reference proteome</keyword>
<organism evidence="2">
    <name type="scientific">Cladocopium goreaui</name>
    <dbReference type="NCBI Taxonomy" id="2562237"/>
    <lineage>
        <taxon>Eukaryota</taxon>
        <taxon>Sar</taxon>
        <taxon>Alveolata</taxon>
        <taxon>Dinophyceae</taxon>
        <taxon>Suessiales</taxon>
        <taxon>Symbiodiniaceae</taxon>
        <taxon>Cladocopium</taxon>
    </lineage>
</organism>
<evidence type="ECO:0000313" key="2">
    <source>
        <dbReference type="EMBL" id="CAI3975208.1"/>
    </source>
</evidence>
<dbReference type="EMBL" id="CAMXCT030000188">
    <property type="protein sequence ID" value="CAL4762520.1"/>
    <property type="molecule type" value="Genomic_DNA"/>
</dbReference>
<dbReference type="PANTHER" id="PTHR33050">
    <property type="entry name" value="REVERSE TRANSCRIPTASE DOMAIN-CONTAINING PROTEIN"/>
    <property type="match status" value="1"/>
</dbReference>
<comment type="caution">
    <text evidence="2">The sequence shown here is derived from an EMBL/GenBank/DDBJ whole genome shotgun (WGS) entry which is preliminary data.</text>
</comment>
<accession>A0A9P1BKS3</accession>
<feature type="region of interest" description="Disordered" evidence="1">
    <location>
        <begin position="253"/>
        <end position="293"/>
    </location>
</feature>
<evidence type="ECO:0000256" key="1">
    <source>
        <dbReference type="SAM" id="MobiDB-lite"/>
    </source>
</evidence>
<evidence type="ECO:0000313" key="3">
    <source>
        <dbReference type="EMBL" id="CAL1128583.1"/>
    </source>
</evidence>
<gene>
    <name evidence="2" type="ORF">C1SCF055_LOCUS3555</name>
</gene>
<dbReference type="EMBL" id="CAMXCT020000188">
    <property type="protein sequence ID" value="CAL1128583.1"/>
    <property type="molecule type" value="Genomic_DNA"/>
</dbReference>
<name>A0A9P1BKS3_9DINO</name>
<feature type="region of interest" description="Disordered" evidence="1">
    <location>
        <begin position="1351"/>
        <end position="1387"/>
    </location>
</feature>